<sequence length="215" mass="23313">MAPTSEATDRRGSSSVPPTYVNANRLWVDSRLRYLAGRQVEGRILARLGARGATAVEIGTGRRGLGARVAVERFGATEVTAFDLHPASVGRARVRCADLADRVTFRVGDATALPVDDARVDLVVDFHALHHIPDWRAAVAEAARVLRPGGLLALTEMTARFVDAPWLRAVSRHPADRFSTDELVAELGRAGLDVPPGRLRRAAGDRWVQAVATRR</sequence>
<keyword evidence="2" id="KW-0489">Methyltransferase</keyword>
<dbReference type="OrthoDB" id="9810247at2"/>
<dbReference type="InterPro" id="IPR013216">
    <property type="entry name" value="Methyltransf_11"/>
</dbReference>
<dbReference type="EMBL" id="FOWQ01000001">
    <property type="protein sequence ID" value="SFO71383.1"/>
    <property type="molecule type" value="Genomic_DNA"/>
</dbReference>
<gene>
    <name evidence="2" type="ORF">SAMN05660464_0697</name>
</gene>
<dbReference type="PANTHER" id="PTHR43591:SF109">
    <property type="entry name" value="METHYLTRANSFERASE TYPE 11 DOMAIN-CONTAINING PROTEIN"/>
    <property type="match status" value="1"/>
</dbReference>
<dbReference type="GO" id="GO:0008757">
    <property type="term" value="F:S-adenosylmethionine-dependent methyltransferase activity"/>
    <property type="evidence" value="ECO:0007669"/>
    <property type="project" value="InterPro"/>
</dbReference>
<keyword evidence="3" id="KW-1185">Reference proteome</keyword>
<dbReference type="Gene3D" id="3.40.50.150">
    <property type="entry name" value="Vaccinia Virus protein VP39"/>
    <property type="match status" value="1"/>
</dbReference>
<accession>A0A1I5JFN8</accession>
<dbReference type="Pfam" id="PF08241">
    <property type="entry name" value="Methyltransf_11"/>
    <property type="match status" value="1"/>
</dbReference>
<dbReference type="CDD" id="cd02440">
    <property type="entry name" value="AdoMet_MTases"/>
    <property type="match status" value="1"/>
</dbReference>
<organism evidence="2 3">
    <name type="scientific">Geodermatophilus dictyosporus</name>
    <dbReference type="NCBI Taxonomy" id="1523247"/>
    <lineage>
        <taxon>Bacteria</taxon>
        <taxon>Bacillati</taxon>
        <taxon>Actinomycetota</taxon>
        <taxon>Actinomycetes</taxon>
        <taxon>Geodermatophilales</taxon>
        <taxon>Geodermatophilaceae</taxon>
        <taxon>Geodermatophilus</taxon>
    </lineage>
</organism>
<evidence type="ECO:0000259" key="1">
    <source>
        <dbReference type="Pfam" id="PF08241"/>
    </source>
</evidence>
<dbReference type="PANTHER" id="PTHR43591">
    <property type="entry name" value="METHYLTRANSFERASE"/>
    <property type="match status" value="1"/>
</dbReference>
<keyword evidence="2" id="KW-0808">Transferase</keyword>
<dbReference type="InterPro" id="IPR029063">
    <property type="entry name" value="SAM-dependent_MTases_sf"/>
</dbReference>
<dbReference type="STRING" id="1523247.SAMN05660464_0697"/>
<dbReference type="SUPFAM" id="SSF53335">
    <property type="entry name" value="S-adenosyl-L-methionine-dependent methyltransferases"/>
    <property type="match status" value="1"/>
</dbReference>
<evidence type="ECO:0000313" key="3">
    <source>
        <dbReference type="Proteomes" id="UP000198857"/>
    </source>
</evidence>
<feature type="domain" description="Methyltransferase type 11" evidence="1">
    <location>
        <begin position="57"/>
        <end position="153"/>
    </location>
</feature>
<proteinExistence type="predicted"/>
<dbReference type="RefSeq" id="WP_091106820.1">
    <property type="nucleotide sequence ID" value="NZ_FOWQ01000001.1"/>
</dbReference>
<name>A0A1I5JFN8_9ACTN</name>
<reference evidence="3" key="1">
    <citation type="submission" date="2016-10" db="EMBL/GenBank/DDBJ databases">
        <authorList>
            <person name="Varghese N."/>
            <person name="Submissions S."/>
        </authorList>
    </citation>
    <scope>NUCLEOTIDE SEQUENCE [LARGE SCALE GENOMIC DNA]</scope>
    <source>
        <strain evidence="3">DSM 44208</strain>
    </source>
</reference>
<protein>
    <submittedName>
        <fullName evidence="2">Methyltransferase domain-containing protein</fullName>
    </submittedName>
</protein>
<evidence type="ECO:0000313" key="2">
    <source>
        <dbReference type="EMBL" id="SFO71383.1"/>
    </source>
</evidence>
<dbReference type="Proteomes" id="UP000198857">
    <property type="component" value="Unassembled WGS sequence"/>
</dbReference>
<dbReference type="AlphaFoldDB" id="A0A1I5JFN8"/>
<dbReference type="GO" id="GO:0032259">
    <property type="term" value="P:methylation"/>
    <property type="evidence" value="ECO:0007669"/>
    <property type="project" value="UniProtKB-KW"/>
</dbReference>